<dbReference type="InterPro" id="IPR052345">
    <property type="entry name" value="Rad_response_metalloprotease"/>
</dbReference>
<dbReference type="InterPro" id="IPR010359">
    <property type="entry name" value="IrrE_HExxH"/>
</dbReference>
<protein>
    <submittedName>
        <fullName evidence="2">ImmA/IrrE family metallo-endopeptidase</fullName>
    </submittedName>
</protein>
<dbReference type="Pfam" id="PF06114">
    <property type="entry name" value="Peptidase_M78"/>
    <property type="match status" value="1"/>
</dbReference>
<accession>A0A9X2JEY9</accession>
<evidence type="ECO:0000313" key="2">
    <source>
        <dbReference type="EMBL" id="MCO6042702.1"/>
    </source>
</evidence>
<keyword evidence="3" id="KW-1185">Reference proteome</keyword>
<sequence length="261" mass="28800">MPTAKPSSVLSAAAAKKLWNLYGFESSKDLVLEDLAMALGVVVLEGHLKAADAWLIRKGEKGIIRVSDAIPELGRRRFAVAHELGHWSLHKTLSQLLSCTSADMLARYKASAPEIEANMFAAELLMPTHLFQPALGASQPTARFVNELAERFGTTRTSTAFRIADLTKDYFALVMSKDGKVAWWQASDALAEYVWIENGGSVPRYSVAAKFFAGESLPDAPQKIDVGDWFSENRGLDAECFYEDVIPMPRYGKALSLLWLE</sequence>
<gene>
    <name evidence="2" type="ORF">NG895_02170</name>
</gene>
<evidence type="ECO:0000259" key="1">
    <source>
        <dbReference type="Pfam" id="PF06114"/>
    </source>
</evidence>
<evidence type="ECO:0000313" key="3">
    <source>
        <dbReference type="Proteomes" id="UP001155241"/>
    </source>
</evidence>
<proteinExistence type="predicted"/>
<dbReference type="Proteomes" id="UP001155241">
    <property type="component" value="Unassembled WGS sequence"/>
</dbReference>
<dbReference type="Gene3D" id="1.10.10.2910">
    <property type="match status" value="1"/>
</dbReference>
<dbReference type="PANTHER" id="PTHR43236">
    <property type="entry name" value="ANTITOXIN HIGA1"/>
    <property type="match status" value="1"/>
</dbReference>
<dbReference type="PANTHER" id="PTHR43236:SF1">
    <property type="entry name" value="BLL7220 PROTEIN"/>
    <property type="match status" value="1"/>
</dbReference>
<dbReference type="RefSeq" id="WP_252850798.1">
    <property type="nucleotide sequence ID" value="NZ_JAMXLR010000006.1"/>
</dbReference>
<feature type="domain" description="IrrE N-terminal-like" evidence="1">
    <location>
        <begin position="37"/>
        <end position="163"/>
    </location>
</feature>
<dbReference type="AlphaFoldDB" id="A0A9X2JEY9"/>
<organism evidence="2 3">
    <name type="scientific">Aeoliella straminimaris</name>
    <dbReference type="NCBI Taxonomy" id="2954799"/>
    <lineage>
        <taxon>Bacteria</taxon>
        <taxon>Pseudomonadati</taxon>
        <taxon>Planctomycetota</taxon>
        <taxon>Planctomycetia</taxon>
        <taxon>Pirellulales</taxon>
        <taxon>Lacipirellulaceae</taxon>
        <taxon>Aeoliella</taxon>
    </lineage>
</organism>
<dbReference type="EMBL" id="JAMXLR010000006">
    <property type="protein sequence ID" value="MCO6042702.1"/>
    <property type="molecule type" value="Genomic_DNA"/>
</dbReference>
<name>A0A9X2JEY9_9BACT</name>
<comment type="caution">
    <text evidence="2">The sequence shown here is derived from an EMBL/GenBank/DDBJ whole genome shotgun (WGS) entry which is preliminary data.</text>
</comment>
<reference evidence="2" key="1">
    <citation type="submission" date="2022-06" db="EMBL/GenBank/DDBJ databases">
        <title>Aeoliella straminimaris, a novel planctomycete from sediments.</title>
        <authorList>
            <person name="Vitorino I.R."/>
            <person name="Lage O.M."/>
        </authorList>
    </citation>
    <scope>NUCLEOTIDE SEQUENCE</scope>
    <source>
        <strain evidence="2">ICT_H6.2</strain>
    </source>
</reference>